<dbReference type="InterPro" id="IPR000631">
    <property type="entry name" value="CARKD"/>
</dbReference>
<evidence type="ECO:0000313" key="8">
    <source>
        <dbReference type="EMBL" id="WAB80848.1"/>
    </source>
</evidence>
<sequence length="278" mass="27845">MTSPPLMTAADAARWIAVPTAASHKYTRGVLGVVTGSSPYPGAAVLGVEAALRTGVGMLRYLGDARPSDLVLQRRPETVTVPGRVQAWLLGSGMGPAADRDGAARDRLALAVDSGCPLVLDAGALDLVDTASAPRVLTPHAGELAALLGASRAEVEQHPLASARAAAERHGATVLLKGSTSIAVEPGGRARAARSAPAWLATAGAGDALAGILGALVATHAEQVRAEPAVLVDLAAAAAVLHGLAAEAASAGGPFTVLDLCAQLGPTIARLLREHPTP</sequence>
<feature type="binding site" evidence="6">
    <location>
        <position position="207"/>
    </location>
    <ligand>
        <name>(6S)-NADPHX</name>
        <dbReference type="ChEBI" id="CHEBI:64076"/>
    </ligand>
</feature>
<keyword evidence="9" id="KW-1185">Reference proteome</keyword>
<evidence type="ECO:0000256" key="6">
    <source>
        <dbReference type="HAMAP-Rule" id="MF_01965"/>
    </source>
</evidence>
<dbReference type="Gene3D" id="3.40.1190.20">
    <property type="match status" value="1"/>
</dbReference>
<dbReference type="HAMAP" id="MF_01965">
    <property type="entry name" value="NADHX_dehydratase"/>
    <property type="match status" value="1"/>
</dbReference>
<evidence type="ECO:0000313" key="9">
    <source>
        <dbReference type="Proteomes" id="UP001164706"/>
    </source>
</evidence>
<dbReference type="GO" id="GO:0110051">
    <property type="term" value="P:metabolite repair"/>
    <property type="evidence" value="ECO:0007669"/>
    <property type="project" value="TreeGrafter"/>
</dbReference>
<comment type="catalytic activity">
    <reaction evidence="6">
        <text>(6S)-NADPHX + ADP = AMP + phosphate + NADPH + H(+)</text>
        <dbReference type="Rhea" id="RHEA:32235"/>
        <dbReference type="ChEBI" id="CHEBI:15378"/>
        <dbReference type="ChEBI" id="CHEBI:43474"/>
        <dbReference type="ChEBI" id="CHEBI:57783"/>
        <dbReference type="ChEBI" id="CHEBI:64076"/>
        <dbReference type="ChEBI" id="CHEBI:456215"/>
        <dbReference type="ChEBI" id="CHEBI:456216"/>
        <dbReference type="EC" id="4.2.1.136"/>
    </reaction>
</comment>
<dbReference type="CDD" id="cd01171">
    <property type="entry name" value="YXKO-related"/>
    <property type="match status" value="1"/>
</dbReference>
<comment type="cofactor">
    <cofactor evidence="6">
        <name>Mg(2+)</name>
        <dbReference type="ChEBI" id="CHEBI:18420"/>
    </cofactor>
</comment>
<protein>
    <recommendedName>
        <fullName evidence="6">ADP-dependent (S)-NAD(P)H-hydrate dehydratase</fullName>
        <ecNumber evidence="6">4.2.1.136</ecNumber>
    </recommendedName>
    <alternativeName>
        <fullName evidence="6">ADP-dependent NAD(P)HX dehydratase</fullName>
    </alternativeName>
</protein>
<feature type="binding site" evidence="6">
    <location>
        <position position="206"/>
    </location>
    <ligand>
        <name>AMP</name>
        <dbReference type="ChEBI" id="CHEBI:456215"/>
    </ligand>
</feature>
<dbReference type="AlphaFoldDB" id="A0A9E8MJR2"/>
<evidence type="ECO:0000256" key="5">
    <source>
        <dbReference type="ARBA" id="ARBA00023239"/>
    </source>
</evidence>
<comment type="function">
    <text evidence="6">Catalyzes the dehydration of the S-form of NAD(P)HX at the expense of ADP, which is converted to AMP. Together with NAD(P)HX epimerase, which catalyzes the epimerization of the S- and R-forms, the enzyme allows the repair of both epimers of NAD(P)HX, a damaged form of NAD(P)H that is a result of enzymatic or heat-dependent hydration.</text>
</comment>
<dbReference type="RefSeq" id="WP_267780569.1">
    <property type="nucleotide sequence ID" value="NZ_CP113089.1"/>
</dbReference>
<evidence type="ECO:0000259" key="7">
    <source>
        <dbReference type="PROSITE" id="PS51383"/>
    </source>
</evidence>
<feature type="binding site" evidence="6">
    <location>
        <position position="93"/>
    </location>
    <ligand>
        <name>(6S)-NADPHX</name>
        <dbReference type="ChEBI" id="CHEBI:64076"/>
    </ligand>
</feature>
<dbReference type="Proteomes" id="UP001164706">
    <property type="component" value="Chromosome"/>
</dbReference>
<keyword evidence="1 6" id="KW-0547">Nucleotide-binding</keyword>
<dbReference type="GO" id="GO:0052856">
    <property type="term" value="F:NAD(P)HX epimerase activity"/>
    <property type="evidence" value="ECO:0007669"/>
    <property type="project" value="TreeGrafter"/>
</dbReference>
<keyword evidence="2 6" id="KW-0067">ATP-binding</keyword>
<feature type="binding site" evidence="6">
    <location>
        <position position="140"/>
    </location>
    <ligand>
        <name>(6S)-NADPHX</name>
        <dbReference type="ChEBI" id="CHEBI:64076"/>
    </ligand>
</feature>
<comment type="catalytic activity">
    <reaction evidence="6">
        <text>(6S)-NADHX + ADP = AMP + phosphate + NADH + H(+)</text>
        <dbReference type="Rhea" id="RHEA:32223"/>
        <dbReference type="ChEBI" id="CHEBI:15378"/>
        <dbReference type="ChEBI" id="CHEBI:43474"/>
        <dbReference type="ChEBI" id="CHEBI:57945"/>
        <dbReference type="ChEBI" id="CHEBI:64074"/>
        <dbReference type="ChEBI" id="CHEBI:456215"/>
        <dbReference type="ChEBI" id="CHEBI:456216"/>
        <dbReference type="EC" id="4.2.1.136"/>
    </reaction>
</comment>
<comment type="subunit">
    <text evidence="6">Homotetramer.</text>
</comment>
<dbReference type="EC" id="4.2.1.136" evidence="6"/>
<comment type="similarity">
    <text evidence="6">Belongs to the NnrD/CARKD family.</text>
</comment>
<dbReference type="EMBL" id="CP113089">
    <property type="protein sequence ID" value="WAB80848.1"/>
    <property type="molecule type" value="Genomic_DNA"/>
</dbReference>
<evidence type="ECO:0000256" key="1">
    <source>
        <dbReference type="ARBA" id="ARBA00022741"/>
    </source>
</evidence>
<dbReference type="GO" id="GO:0005524">
    <property type="term" value="F:ATP binding"/>
    <property type="evidence" value="ECO:0007669"/>
    <property type="project" value="UniProtKB-KW"/>
</dbReference>
<dbReference type="PANTHER" id="PTHR12592">
    <property type="entry name" value="ATP-DEPENDENT (S)-NAD(P)H-HYDRATE DEHYDRATASE FAMILY MEMBER"/>
    <property type="match status" value="1"/>
</dbReference>
<dbReference type="InterPro" id="IPR029056">
    <property type="entry name" value="Ribokinase-like"/>
</dbReference>
<dbReference type="PANTHER" id="PTHR12592:SF0">
    <property type="entry name" value="ATP-DEPENDENT (S)-NAD(P)H-HYDRATE DEHYDRATASE"/>
    <property type="match status" value="1"/>
</dbReference>
<dbReference type="PROSITE" id="PS51383">
    <property type="entry name" value="YJEF_C_3"/>
    <property type="match status" value="1"/>
</dbReference>
<dbReference type="Pfam" id="PF01256">
    <property type="entry name" value="Carb_kinase"/>
    <property type="match status" value="1"/>
</dbReference>
<name>A0A9E8MJR2_9MICO</name>
<dbReference type="GO" id="GO:0052855">
    <property type="term" value="F:ADP-dependent NAD(P)H-hydrate dehydratase activity"/>
    <property type="evidence" value="ECO:0007669"/>
    <property type="project" value="UniProtKB-UniRule"/>
</dbReference>
<evidence type="ECO:0000256" key="4">
    <source>
        <dbReference type="ARBA" id="ARBA00023027"/>
    </source>
</evidence>
<keyword evidence="5 6" id="KW-0456">Lyase</keyword>
<keyword evidence="3 6" id="KW-0521">NADP</keyword>
<feature type="binding site" evidence="6">
    <location>
        <position position="43"/>
    </location>
    <ligand>
        <name>(6S)-NADPHX</name>
        <dbReference type="ChEBI" id="CHEBI:64076"/>
    </ligand>
</feature>
<keyword evidence="4 6" id="KW-0520">NAD</keyword>
<gene>
    <name evidence="6" type="primary">nnrD</name>
    <name evidence="8" type="ORF">OVN18_09775</name>
</gene>
<accession>A0A9E8MJR2</accession>
<dbReference type="GO" id="GO:0046496">
    <property type="term" value="P:nicotinamide nucleotide metabolic process"/>
    <property type="evidence" value="ECO:0007669"/>
    <property type="project" value="UniProtKB-UniRule"/>
</dbReference>
<evidence type="ECO:0000256" key="2">
    <source>
        <dbReference type="ARBA" id="ARBA00022840"/>
    </source>
</evidence>
<proteinExistence type="inferred from homology"/>
<evidence type="ECO:0000256" key="3">
    <source>
        <dbReference type="ARBA" id="ARBA00022857"/>
    </source>
</evidence>
<dbReference type="KEGG" id="mdb:OVN18_09775"/>
<organism evidence="8 9">
    <name type="scientific">Microcella daejeonensis</name>
    <dbReference type="NCBI Taxonomy" id="2994971"/>
    <lineage>
        <taxon>Bacteria</taxon>
        <taxon>Bacillati</taxon>
        <taxon>Actinomycetota</taxon>
        <taxon>Actinomycetes</taxon>
        <taxon>Micrococcales</taxon>
        <taxon>Microbacteriaceae</taxon>
        <taxon>Microcella</taxon>
    </lineage>
</organism>
<dbReference type="SUPFAM" id="SSF53613">
    <property type="entry name" value="Ribokinase-like"/>
    <property type="match status" value="1"/>
</dbReference>
<feature type="binding site" evidence="6">
    <location>
        <begin position="177"/>
        <end position="181"/>
    </location>
    <ligand>
        <name>AMP</name>
        <dbReference type="ChEBI" id="CHEBI:456215"/>
    </ligand>
</feature>
<feature type="domain" description="YjeF C-terminal" evidence="7">
    <location>
        <begin position="8"/>
        <end position="271"/>
    </location>
</feature>
<reference evidence="8" key="1">
    <citation type="submission" date="2022-11" db="EMBL/GenBank/DDBJ databases">
        <title>Description of Microcella daejonensis nov. sp, isolated from riverside soil.</title>
        <authorList>
            <person name="Molina K.M."/>
            <person name="Kim S.B."/>
        </authorList>
    </citation>
    <scope>NUCLEOTIDE SEQUENCE</scope>
    <source>
        <strain evidence="8">MMS21-STM12</strain>
    </source>
</reference>